<dbReference type="OrthoDB" id="9799912at2"/>
<sequence>MRIFSRSALAEFWTRHADAEIPLRLWFSIVQSASWTGPADIKAAFGSVDFLPNNLVVFDIKGNNYRLIAQVKCGSSYLVYIRFIGTHAEYDRIDATSV</sequence>
<dbReference type="GO" id="GO:0004519">
    <property type="term" value="F:endonuclease activity"/>
    <property type="evidence" value="ECO:0007669"/>
    <property type="project" value="InterPro"/>
</dbReference>
<dbReference type="InterPro" id="IPR018669">
    <property type="entry name" value="Toxin_HigB"/>
</dbReference>
<dbReference type="RefSeq" id="WP_129344492.1">
    <property type="nucleotide sequence ID" value="NZ_CP012670.1"/>
</dbReference>
<dbReference type="Proteomes" id="UP000295781">
    <property type="component" value="Chromosome"/>
</dbReference>
<dbReference type="GO" id="GO:0003723">
    <property type="term" value="F:RNA binding"/>
    <property type="evidence" value="ECO:0007669"/>
    <property type="project" value="InterPro"/>
</dbReference>
<accession>A0A4P2PT45</accession>
<dbReference type="Pfam" id="PF09907">
    <property type="entry name" value="HigB_toxin"/>
    <property type="match status" value="1"/>
</dbReference>
<proteinExistence type="predicted"/>
<reference evidence="1 2" key="1">
    <citation type="submission" date="2015-09" db="EMBL/GenBank/DDBJ databases">
        <title>Sorangium comparison.</title>
        <authorList>
            <person name="Zaburannyi N."/>
            <person name="Bunk B."/>
            <person name="Overmann J."/>
            <person name="Mueller R."/>
        </authorList>
    </citation>
    <scope>NUCLEOTIDE SEQUENCE [LARGE SCALE GENOMIC DNA]</scope>
    <source>
        <strain evidence="1 2">So ceGT47</strain>
    </source>
</reference>
<dbReference type="AlphaFoldDB" id="A0A4P2PT45"/>
<organism evidence="1 2">
    <name type="scientific">Sorangium cellulosum</name>
    <name type="common">Polyangium cellulosum</name>
    <dbReference type="NCBI Taxonomy" id="56"/>
    <lineage>
        <taxon>Bacteria</taxon>
        <taxon>Pseudomonadati</taxon>
        <taxon>Myxococcota</taxon>
        <taxon>Polyangia</taxon>
        <taxon>Polyangiales</taxon>
        <taxon>Polyangiaceae</taxon>
        <taxon>Sorangium</taxon>
    </lineage>
</organism>
<protein>
    <submittedName>
        <fullName evidence="1">Toxin RelE</fullName>
    </submittedName>
</protein>
<gene>
    <name evidence="1" type="primary">relE</name>
    <name evidence="1" type="ORF">SOCEGT47_002310</name>
</gene>
<evidence type="ECO:0000313" key="2">
    <source>
        <dbReference type="Proteomes" id="UP000295781"/>
    </source>
</evidence>
<dbReference type="GO" id="GO:0110001">
    <property type="term" value="C:toxin-antitoxin complex"/>
    <property type="evidence" value="ECO:0007669"/>
    <property type="project" value="InterPro"/>
</dbReference>
<evidence type="ECO:0000313" key="1">
    <source>
        <dbReference type="EMBL" id="AUX19779.1"/>
    </source>
</evidence>
<dbReference type="EMBL" id="CP012670">
    <property type="protein sequence ID" value="AUX19779.1"/>
    <property type="molecule type" value="Genomic_DNA"/>
</dbReference>
<name>A0A4P2PT45_SORCE</name>